<keyword evidence="4" id="KW-1185">Reference proteome</keyword>
<dbReference type="InterPro" id="IPR002942">
    <property type="entry name" value="S4_RNA-bd"/>
</dbReference>
<dbReference type="Gene3D" id="3.10.290.10">
    <property type="entry name" value="RNA-binding S4 domain"/>
    <property type="match status" value="1"/>
</dbReference>
<comment type="caution">
    <text evidence="3">The sequence shown here is derived from an EMBL/GenBank/DDBJ whole genome shotgun (WGS) entry which is preliminary data.</text>
</comment>
<evidence type="ECO:0000313" key="3">
    <source>
        <dbReference type="EMBL" id="MCF3946845.1"/>
    </source>
</evidence>
<dbReference type="SUPFAM" id="SSF55174">
    <property type="entry name" value="Alpha-L RNA-binding motif"/>
    <property type="match status" value="1"/>
</dbReference>
<organism evidence="3 4">
    <name type="scientific">Acidiphilium iwatense</name>
    <dbReference type="NCBI Taxonomy" id="768198"/>
    <lineage>
        <taxon>Bacteria</taxon>
        <taxon>Pseudomonadati</taxon>
        <taxon>Pseudomonadota</taxon>
        <taxon>Alphaproteobacteria</taxon>
        <taxon>Acetobacterales</taxon>
        <taxon>Acidocellaceae</taxon>
        <taxon>Acidiphilium</taxon>
    </lineage>
</organism>
<dbReference type="PROSITE" id="PS50889">
    <property type="entry name" value="S4"/>
    <property type="match status" value="1"/>
</dbReference>
<dbReference type="CDD" id="cd00165">
    <property type="entry name" value="S4"/>
    <property type="match status" value="1"/>
</dbReference>
<reference evidence="3 4" key="1">
    <citation type="submission" date="2022-01" db="EMBL/GenBank/DDBJ databases">
        <authorList>
            <person name="Won M."/>
            <person name="Kim S.-J."/>
            <person name="Kwon S.-W."/>
        </authorList>
    </citation>
    <scope>NUCLEOTIDE SEQUENCE [LARGE SCALE GENOMIC DNA]</scope>
    <source>
        <strain evidence="3 4">KCTC 23505</strain>
    </source>
</reference>
<gene>
    <name evidence="3" type="ORF">L2A60_09150</name>
</gene>
<dbReference type="Proteomes" id="UP001521209">
    <property type="component" value="Unassembled WGS sequence"/>
</dbReference>
<proteinExistence type="predicted"/>
<keyword evidence="1" id="KW-0694">RNA-binding</keyword>
<dbReference type="RefSeq" id="WP_235704077.1">
    <property type="nucleotide sequence ID" value="NZ_JAKGBZ010000014.1"/>
</dbReference>
<evidence type="ECO:0000256" key="1">
    <source>
        <dbReference type="PROSITE-ProRule" id="PRU00182"/>
    </source>
</evidence>
<dbReference type="EMBL" id="JAKGBZ010000014">
    <property type="protein sequence ID" value="MCF3946845.1"/>
    <property type="molecule type" value="Genomic_DNA"/>
</dbReference>
<name>A0ABS9DVS9_9PROT</name>
<evidence type="ECO:0000259" key="2">
    <source>
        <dbReference type="SMART" id="SM00363"/>
    </source>
</evidence>
<accession>A0ABS9DVS9</accession>
<protein>
    <submittedName>
        <fullName evidence="3">RNA-binding S4 domain-containing protein</fullName>
    </submittedName>
</protein>
<dbReference type="InterPro" id="IPR036986">
    <property type="entry name" value="S4_RNA-bd_sf"/>
</dbReference>
<evidence type="ECO:0000313" key="4">
    <source>
        <dbReference type="Proteomes" id="UP001521209"/>
    </source>
</evidence>
<sequence length="99" mass="11080">MPLPDGADEDAAWQRLDKFLFHARFVKTRGLAGRLIAAGSVRINRQVTEKPHARLRQGDVLTLALPMGVRVVRVRAIGKRRGPSTEARLLYEEIAEQPP</sequence>
<dbReference type="SMART" id="SM00363">
    <property type="entry name" value="S4"/>
    <property type="match status" value="1"/>
</dbReference>
<feature type="domain" description="RNA-binding S4" evidence="2">
    <location>
        <begin position="14"/>
        <end position="81"/>
    </location>
</feature>
<dbReference type="Pfam" id="PF01479">
    <property type="entry name" value="S4"/>
    <property type="match status" value="1"/>
</dbReference>